<evidence type="ECO:0000259" key="7">
    <source>
        <dbReference type="PROSITE" id="PS50089"/>
    </source>
</evidence>
<dbReference type="Gene3D" id="3.30.40.10">
    <property type="entry name" value="Zinc/RING finger domain, C3HC4 (zinc finger)"/>
    <property type="match status" value="2"/>
</dbReference>
<dbReference type="PANTHER" id="PTHR24007">
    <property type="entry name" value="BRCA1-ASSOCIATED PROTEIN"/>
    <property type="match status" value="1"/>
</dbReference>
<evidence type="ECO:0000259" key="8">
    <source>
        <dbReference type="PROSITE" id="PS50271"/>
    </source>
</evidence>
<sequence length="597" mass="66025">MTTEQNHHPLRPRRRGESSIGNKPKDISVTLKAAASVGKVTRARFEPLREHTGEAWGVVHLYRGGDSTPGLGGGVEEVYHVDSSSAKSAATGKATASADPDYGNEDECTILCVPAVPAYFSPSDFLGFVDEKTREQVSHFRMVMTGQDNMYLVLMKFNNGGFARRWKTEWDGKLFNSLEPEACYVTYIKSITFQTEKNSKTNNSFPELSYDPFSPSNSAFTSIQSSTPLPANITEVPTCPVCLDRMDDSTGLVTILCQHVFHGDCIKKWRGSGCPVCRRTNPALASTSFNYDPANPPFGSGESPFCSTCDSAEDLWICLLCGNVGCGRYKGGHQKDHWKATAHNLALEIETQYIWDYADDKWAHRSIRQKDDSKIMDEPRSISDQGPLEPQAQMTYAQSLTSSDAGKEAHHPTVPSEHDVEMRLGYMLQPILDQQRAYFEEQMALANSEATAATAAEQLASDEATAATIALEKVNFSNATIRAENQSLTKDLVREKSKSEKSTVLAKSMTKAFQEEKRLSEGLLENNTRLQKLVKELEAKIAEQKGEIGELEEQVRDLYLNFEARDKLQAMDLEEGELEGGSLVANPGKGKGRGRKK</sequence>
<dbReference type="PROSITE" id="PS50271">
    <property type="entry name" value="ZF_UBP"/>
    <property type="match status" value="1"/>
</dbReference>
<dbReference type="OrthoDB" id="273556at2759"/>
<dbReference type="SMART" id="SM00184">
    <property type="entry name" value="RING"/>
    <property type="match status" value="1"/>
</dbReference>
<dbReference type="GO" id="GO:0008270">
    <property type="term" value="F:zinc ion binding"/>
    <property type="evidence" value="ECO:0007669"/>
    <property type="project" value="UniProtKB-KW"/>
</dbReference>
<dbReference type="GO" id="GO:0016567">
    <property type="term" value="P:protein ubiquitination"/>
    <property type="evidence" value="ECO:0007669"/>
    <property type="project" value="TreeGrafter"/>
</dbReference>
<evidence type="ECO:0000313" key="10">
    <source>
        <dbReference type="Proteomes" id="UP000887226"/>
    </source>
</evidence>
<feature type="compositionally biased region" description="Polar residues" evidence="6">
    <location>
        <begin position="392"/>
        <end position="404"/>
    </location>
</feature>
<dbReference type="InterPro" id="IPR047243">
    <property type="entry name" value="RING-H2_BRAP2"/>
</dbReference>
<feature type="domain" description="UBP-type" evidence="8">
    <location>
        <begin position="272"/>
        <end position="383"/>
    </location>
</feature>
<protein>
    <submittedName>
        <fullName evidence="9">Uncharacterized protein</fullName>
    </submittedName>
</protein>
<evidence type="ECO:0000256" key="4">
    <source>
        <dbReference type="PROSITE-ProRule" id="PRU00502"/>
    </source>
</evidence>
<feature type="coiled-coil region" evidence="5">
    <location>
        <begin position="520"/>
        <end position="561"/>
    </location>
</feature>
<dbReference type="Proteomes" id="UP000887226">
    <property type="component" value="Unassembled WGS sequence"/>
</dbReference>
<dbReference type="Pfam" id="PF13639">
    <property type="entry name" value="zf-RING_2"/>
    <property type="match status" value="1"/>
</dbReference>
<accession>A0A9P7Z843</accession>
<keyword evidence="5" id="KW-0175">Coiled coil</keyword>
<keyword evidence="2 4" id="KW-0863">Zinc-finger</keyword>
<evidence type="ECO:0000256" key="6">
    <source>
        <dbReference type="SAM" id="MobiDB-lite"/>
    </source>
</evidence>
<gene>
    <name evidence="9" type="ORF">BJ878DRAFT_205097</name>
</gene>
<keyword evidence="1" id="KW-0479">Metal-binding</keyword>
<proteinExistence type="predicted"/>
<dbReference type="InterPro" id="IPR001841">
    <property type="entry name" value="Znf_RING"/>
</dbReference>
<dbReference type="Pfam" id="PF02148">
    <property type="entry name" value="zf-UBP"/>
    <property type="match status" value="1"/>
</dbReference>
<dbReference type="GO" id="GO:0007265">
    <property type="term" value="P:Ras protein signal transduction"/>
    <property type="evidence" value="ECO:0007669"/>
    <property type="project" value="TreeGrafter"/>
</dbReference>
<feature type="region of interest" description="Disordered" evidence="6">
    <location>
        <begin position="370"/>
        <end position="417"/>
    </location>
</feature>
<dbReference type="InterPro" id="IPR011422">
    <property type="entry name" value="BRAP2/ETP1_RRM"/>
</dbReference>
<dbReference type="SUPFAM" id="SSF57850">
    <property type="entry name" value="RING/U-box"/>
    <property type="match status" value="2"/>
</dbReference>
<organism evidence="9 10">
    <name type="scientific">Calycina marina</name>
    <dbReference type="NCBI Taxonomy" id="1763456"/>
    <lineage>
        <taxon>Eukaryota</taxon>
        <taxon>Fungi</taxon>
        <taxon>Dikarya</taxon>
        <taxon>Ascomycota</taxon>
        <taxon>Pezizomycotina</taxon>
        <taxon>Leotiomycetes</taxon>
        <taxon>Helotiales</taxon>
        <taxon>Pezizellaceae</taxon>
        <taxon>Calycina</taxon>
    </lineage>
</organism>
<keyword evidence="3" id="KW-0862">Zinc</keyword>
<dbReference type="EMBL" id="MU253777">
    <property type="protein sequence ID" value="KAG9247264.1"/>
    <property type="molecule type" value="Genomic_DNA"/>
</dbReference>
<dbReference type="GO" id="GO:0005737">
    <property type="term" value="C:cytoplasm"/>
    <property type="evidence" value="ECO:0007669"/>
    <property type="project" value="TreeGrafter"/>
</dbReference>
<feature type="compositionally biased region" description="Basic and acidic residues" evidence="6">
    <location>
        <begin position="405"/>
        <end position="417"/>
    </location>
</feature>
<dbReference type="InterPro" id="IPR001607">
    <property type="entry name" value="Znf_UBP"/>
</dbReference>
<dbReference type="SMART" id="SM00290">
    <property type="entry name" value="ZnF_UBP"/>
    <property type="match status" value="1"/>
</dbReference>
<dbReference type="PANTHER" id="PTHR24007:SF7">
    <property type="entry name" value="BRCA1-ASSOCIATED PROTEIN"/>
    <property type="match status" value="1"/>
</dbReference>
<evidence type="ECO:0000256" key="1">
    <source>
        <dbReference type="ARBA" id="ARBA00022723"/>
    </source>
</evidence>
<dbReference type="PROSITE" id="PS50089">
    <property type="entry name" value="ZF_RING_2"/>
    <property type="match status" value="1"/>
</dbReference>
<dbReference type="InterPro" id="IPR013083">
    <property type="entry name" value="Znf_RING/FYVE/PHD"/>
</dbReference>
<feature type="region of interest" description="Disordered" evidence="6">
    <location>
        <begin position="573"/>
        <end position="597"/>
    </location>
</feature>
<evidence type="ECO:0000256" key="5">
    <source>
        <dbReference type="SAM" id="Coils"/>
    </source>
</evidence>
<reference evidence="9" key="1">
    <citation type="journal article" date="2021" name="IMA Fungus">
        <title>Genomic characterization of three marine fungi, including Emericellopsis atlantica sp. nov. with signatures of a generalist lifestyle and marine biomass degradation.</title>
        <authorList>
            <person name="Hagestad O.C."/>
            <person name="Hou L."/>
            <person name="Andersen J.H."/>
            <person name="Hansen E.H."/>
            <person name="Altermark B."/>
            <person name="Li C."/>
            <person name="Kuhnert E."/>
            <person name="Cox R.J."/>
            <person name="Crous P.W."/>
            <person name="Spatafora J.W."/>
            <person name="Lail K."/>
            <person name="Amirebrahimi M."/>
            <person name="Lipzen A."/>
            <person name="Pangilinan J."/>
            <person name="Andreopoulos W."/>
            <person name="Hayes R.D."/>
            <person name="Ng V."/>
            <person name="Grigoriev I.V."/>
            <person name="Jackson S.A."/>
            <person name="Sutton T.D.S."/>
            <person name="Dobson A.D.W."/>
            <person name="Rama T."/>
        </authorList>
    </citation>
    <scope>NUCLEOTIDE SEQUENCE</scope>
    <source>
        <strain evidence="9">TRa3180A</strain>
    </source>
</reference>
<dbReference type="Pfam" id="PF07576">
    <property type="entry name" value="BRAP2"/>
    <property type="match status" value="1"/>
</dbReference>
<evidence type="ECO:0000256" key="3">
    <source>
        <dbReference type="ARBA" id="ARBA00022833"/>
    </source>
</evidence>
<evidence type="ECO:0000313" key="9">
    <source>
        <dbReference type="EMBL" id="KAG9247264.1"/>
    </source>
</evidence>
<evidence type="ECO:0000256" key="2">
    <source>
        <dbReference type="ARBA" id="ARBA00022771"/>
    </source>
</evidence>
<comment type="caution">
    <text evidence="9">The sequence shown here is derived from an EMBL/GenBank/DDBJ whole genome shotgun (WGS) entry which is preliminary data.</text>
</comment>
<feature type="region of interest" description="Disordered" evidence="6">
    <location>
        <begin position="1"/>
        <end position="26"/>
    </location>
</feature>
<dbReference type="GO" id="GO:0061630">
    <property type="term" value="F:ubiquitin protein ligase activity"/>
    <property type="evidence" value="ECO:0007669"/>
    <property type="project" value="TreeGrafter"/>
</dbReference>
<feature type="domain" description="RING-type" evidence="7">
    <location>
        <begin position="239"/>
        <end position="278"/>
    </location>
</feature>
<dbReference type="AlphaFoldDB" id="A0A9P7Z843"/>
<name>A0A9P7Z843_9HELO</name>
<dbReference type="CDD" id="cd16457">
    <property type="entry name" value="RING-H2_BRAP2"/>
    <property type="match status" value="1"/>
</dbReference>
<feature type="compositionally biased region" description="Basic and acidic residues" evidence="6">
    <location>
        <begin position="370"/>
        <end position="381"/>
    </location>
</feature>
<keyword evidence="10" id="KW-1185">Reference proteome</keyword>